<dbReference type="PANTHER" id="PTHR13348:SF0">
    <property type="entry name" value="RIBONUCLEASE P PROTEIN SUBUNIT P29"/>
    <property type="match status" value="1"/>
</dbReference>
<dbReference type="Pfam" id="PF01868">
    <property type="entry name" value="RNase_P-MRP_p29"/>
    <property type="match status" value="1"/>
</dbReference>
<dbReference type="SUPFAM" id="SSF101744">
    <property type="entry name" value="Rof/RNase P subunit-like"/>
    <property type="match status" value="1"/>
</dbReference>
<comment type="similarity">
    <text evidence="3">Belongs to the eukaryotic/archaeal RNase P protein component 1 family.</text>
</comment>
<evidence type="ECO:0000256" key="7">
    <source>
        <dbReference type="ARBA" id="ARBA00022694"/>
    </source>
</evidence>
<dbReference type="HAMAP" id="MF_00754">
    <property type="entry name" value="RNase_P_1"/>
    <property type="match status" value="1"/>
</dbReference>
<evidence type="ECO:0000256" key="3">
    <source>
        <dbReference type="ARBA" id="ARBA00006181"/>
    </source>
</evidence>
<comment type="caution">
    <text evidence="14">The sequence shown here is derived from an EMBL/GenBank/DDBJ whole genome shotgun (WGS) entry which is preliminary data.</text>
</comment>
<feature type="region of interest" description="Disordered" evidence="13">
    <location>
        <begin position="1"/>
        <end position="47"/>
    </location>
</feature>
<dbReference type="Gene3D" id="2.30.30.210">
    <property type="entry name" value="Ribonuclease P/MRP, subunit p29"/>
    <property type="match status" value="1"/>
</dbReference>
<evidence type="ECO:0000256" key="10">
    <source>
        <dbReference type="ARBA" id="ARBA00022801"/>
    </source>
</evidence>
<dbReference type="GO" id="GO:0016787">
    <property type="term" value="F:hydrolase activity"/>
    <property type="evidence" value="ECO:0007669"/>
    <property type="project" value="UniProtKB-KW"/>
</dbReference>
<organism evidence="14 15">
    <name type="scientific">Polysphondylium violaceum</name>
    <dbReference type="NCBI Taxonomy" id="133409"/>
    <lineage>
        <taxon>Eukaryota</taxon>
        <taxon>Amoebozoa</taxon>
        <taxon>Evosea</taxon>
        <taxon>Eumycetozoa</taxon>
        <taxon>Dictyostelia</taxon>
        <taxon>Dictyosteliales</taxon>
        <taxon>Dictyosteliaceae</taxon>
        <taxon>Polysphondylium</taxon>
    </lineage>
</organism>
<evidence type="ECO:0000256" key="11">
    <source>
        <dbReference type="ARBA" id="ARBA00023242"/>
    </source>
</evidence>
<evidence type="ECO:0000313" key="15">
    <source>
        <dbReference type="Proteomes" id="UP000695562"/>
    </source>
</evidence>
<dbReference type="Proteomes" id="UP000695562">
    <property type="component" value="Unassembled WGS sequence"/>
</dbReference>
<evidence type="ECO:0000313" key="14">
    <source>
        <dbReference type="EMBL" id="KAF2071450.1"/>
    </source>
</evidence>
<evidence type="ECO:0000256" key="9">
    <source>
        <dbReference type="ARBA" id="ARBA00022759"/>
    </source>
</evidence>
<feature type="compositionally biased region" description="Basic and acidic residues" evidence="13">
    <location>
        <begin position="32"/>
        <end position="44"/>
    </location>
</feature>
<keyword evidence="8" id="KW-0540">Nuclease</keyword>
<evidence type="ECO:0000256" key="12">
    <source>
        <dbReference type="ARBA" id="ARBA00046486"/>
    </source>
</evidence>
<keyword evidence="10" id="KW-0378">Hydrolase</keyword>
<dbReference type="EMBL" id="AJWJ01000373">
    <property type="protein sequence ID" value="KAF2071450.1"/>
    <property type="molecule type" value="Genomic_DNA"/>
</dbReference>
<dbReference type="GO" id="GO:0030677">
    <property type="term" value="C:ribonuclease P complex"/>
    <property type="evidence" value="ECO:0007669"/>
    <property type="project" value="UniProtKB-UniRule"/>
</dbReference>
<evidence type="ECO:0000256" key="4">
    <source>
        <dbReference type="ARBA" id="ARBA00016225"/>
    </source>
</evidence>
<evidence type="ECO:0000256" key="5">
    <source>
        <dbReference type="ARBA" id="ARBA00022490"/>
    </source>
</evidence>
<keyword evidence="5" id="KW-0963">Cytoplasm</keyword>
<comment type="function">
    <text evidence="1">Component of ribonuclease P, a ribonucleoprotein complex that generates mature tRNA molecules by cleaving their 5'-ends.</text>
</comment>
<dbReference type="InterPro" id="IPR016848">
    <property type="entry name" value="RNase_P/MRP_Rpp29-subunit"/>
</dbReference>
<keyword evidence="9" id="KW-0255">Endonuclease</keyword>
<dbReference type="GO" id="GO:0004519">
    <property type="term" value="F:endonuclease activity"/>
    <property type="evidence" value="ECO:0007669"/>
    <property type="project" value="UniProtKB-KW"/>
</dbReference>
<keyword evidence="6" id="KW-0597">Phosphoprotein</keyword>
<dbReference type="GO" id="GO:0000172">
    <property type="term" value="C:ribonuclease MRP complex"/>
    <property type="evidence" value="ECO:0007669"/>
    <property type="project" value="InterPro"/>
</dbReference>
<comment type="subcellular location">
    <subcellularLocation>
        <location evidence="2">Nucleus</location>
        <location evidence="2">Nucleolus</location>
    </subcellularLocation>
</comment>
<dbReference type="FunFam" id="2.30.30.210:FF:000001">
    <property type="entry name" value="Ribonuclease P protein subunit p29"/>
    <property type="match status" value="1"/>
</dbReference>
<dbReference type="GO" id="GO:0006364">
    <property type="term" value="P:rRNA processing"/>
    <property type="evidence" value="ECO:0007669"/>
    <property type="project" value="TreeGrafter"/>
</dbReference>
<evidence type="ECO:0000256" key="8">
    <source>
        <dbReference type="ARBA" id="ARBA00022722"/>
    </source>
</evidence>
<sequence>MNTYNNNNNNKRKPYHSAGGGGGGGYRQQQEQQDKTEYQKRKEENEEIEKETLEIIESSFGFVQPGIRKQMVDDKELYKPFTMISYPTSNQAKREKKEKKRIEKLKQKKIGSKEKRDIGFYDIPFENCVYDQYLPLHQLWTQYMDDVIGNNDGPIMAMKVVKADFHGAIIQVTRSKSPTLVGQKGIVVQETENTFKIITKENKLNIIPKGQCEFYMEVNGKSVTIFGQHICYRGAERAAKKFKGRQTIEL</sequence>
<proteinExistence type="inferred from homology"/>
<dbReference type="InterPro" id="IPR023538">
    <property type="entry name" value="RNP1"/>
</dbReference>
<dbReference type="SMART" id="SM00538">
    <property type="entry name" value="POP4"/>
    <property type="match status" value="1"/>
</dbReference>
<dbReference type="GO" id="GO:0001682">
    <property type="term" value="P:tRNA 5'-leader removal"/>
    <property type="evidence" value="ECO:0007669"/>
    <property type="project" value="InterPro"/>
</dbReference>
<keyword evidence="11" id="KW-0539">Nucleus</keyword>
<dbReference type="InterPro" id="IPR036980">
    <property type="entry name" value="RNase_P/MRP_Rpp29_sf"/>
</dbReference>
<keyword evidence="7" id="KW-0819">tRNA processing</keyword>
<keyword evidence="15" id="KW-1185">Reference proteome</keyword>
<dbReference type="InterPro" id="IPR002730">
    <property type="entry name" value="Rpp29/RNP1"/>
</dbReference>
<dbReference type="GO" id="GO:0005730">
    <property type="term" value="C:nucleolus"/>
    <property type="evidence" value="ECO:0007669"/>
    <property type="project" value="UniProtKB-SubCell"/>
</dbReference>
<comment type="subunit">
    <text evidence="12">Component of nuclear RNase P and RNase MRP ribonucleoproteins. RNase P consists of a catalytic RNA moiety and 10 different protein chains; POP1, POP4, POP5, POP7, RPP14, RPP21, RPP25, RPP30, RPP38 and RPP40. Within the RNase P complex, POP1, POP7 and RPP25 form the 'finger' subcomplex, POP5, RPP14, RPP40 and homodimeric RPP30 form the 'palm' subcomplex, and RPP21, POP4 and RPP38 form the 'wrist' subcomplex. All subunits of the RNase P complex interact with the catalytic RNA. Several subunits of RNase P are also part of the RNase MRP complex. RNase MRP consists of a catalytic RNA moiety and about 8 protein subunits; POP1, POP7, RPP25, RPP30, RPP38, RPP40 and possibly also POP4 and POP5.</text>
</comment>
<dbReference type="AlphaFoldDB" id="A0A8J4PR92"/>
<evidence type="ECO:0000256" key="2">
    <source>
        <dbReference type="ARBA" id="ARBA00004604"/>
    </source>
</evidence>
<dbReference type="OrthoDB" id="18143at2759"/>
<protein>
    <recommendedName>
        <fullName evidence="4">Ribonuclease P protein subunit p29</fullName>
    </recommendedName>
</protein>
<reference evidence="14" key="1">
    <citation type="submission" date="2020-01" db="EMBL/GenBank/DDBJ databases">
        <title>Development of genomics and gene disruption for Polysphondylium violaceum indicates a role for the polyketide synthase stlB in stalk morphogenesis.</title>
        <authorList>
            <person name="Narita B."/>
            <person name="Kawabe Y."/>
            <person name="Kin K."/>
            <person name="Saito T."/>
            <person name="Gibbs R."/>
            <person name="Kuspa A."/>
            <person name="Muzny D."/>
            <person name="Queller D."/>
            <person name="Richards S."/>
            <person name="Strassman J."/>
            <person name="Sucgang R."/>
            <person name="Worley K."/>
            <person name="Schaap P."/>
        </authorList>
    </citation>
    <scope>NUCLEOTIDE SEQUENCE</scope>
    <source>
        <strain evidence="14">QSvi11</strain>
    </source>
</reference>
<dbReference type="InterPro" id="IPR023534">
    <property type="entry name" value="Rof/RNase_P-like"/>
</dbReference>
<dbReference type="PANTHER" id="PTHR13348">
    <property type="entry name" value="RIBONUCLEASE P SUBUNIT P29"/>
    <property type="match status" value="1"/>
</dbReference>
<evidence type="ECO:0000256" key="13">
    <source>
        <dbReference type="SAM" id="MobiDB-lite"/>
    </source>
</evidence>
<evidence type="ECO:0000256" key="1">
    <source>
        <dbReference type="ARBA" id="ARBA00002435"/>
    </source>
</evidence>
<dbReference type="GO" id="GO:0033204">
    <property type="term" value="F:ribonuclease P RNA binding"/>
    <property type="evidence" value="ECO:0007669"/>
    <property type="project" value="InterPro"/>
</dbReference>
<name>A0A8J4PR92_9MYCE</name>
<gene>
    <name evidence="14" type="ORF">CYY_007224</name>
</gene>
<accession>A0A8J4PR92</accession>
<evidence type="ECO:0000256" key="6">
    <source>
        <dbReference type="ARBA" id="ARBA00022553"/>
    </source>
</evidence>